<evidence type="ECO:0000256" key="4">
    <source>
        <dbReference type="ARBA" id="ARBA00023002"/>
    </source>
</evidence>
<dbReference type="AlphaFoldDB" id="A0A934R3B6"/>
<feature type="binding site" evidence="7">
    <location>
        <begin position="75"/>
        <end position="76"/>
    </location>
    <ligand>
        <name>FMN</name>
        <dbReference type="ChEBI" id="CHEBI:58210"/>
    </ligand>
</feature>
<dbReference type="PANTHER" id="PTHR10851:SF0">
    <property type="entry name" value="PYRIDOXINE-5'-PHOSPHATE OXIDASE"/>
    <property type="match status" value="1"/>
</dbReference>
<evidence type="ECO:0000313" key="10">
    <source>
        <dbReference type="EMBL" id="MBK1817623.1"/>
    </source>
</evidence>
<feature type="binding site" evidence="6">
    <location>
        <begin position="190"/>
        <end position="192"/>
    </location>
    <ligand>
        <name>substrate</name>
    </ligand>
</feature>
<dbReference type="SUPFAM" id="SSF50475">
    <property type="entry name" value="FMN-binding split barrel"/>
    <property type="match status" value="1"/>
</dbReference>
<organism evidence="10 11">
    <name type="scientific">Luteolibacter yonseiensis</name>
    <dbReference type="NCBI Taxonomy" id="1144680"/>
    <lineage>
        <taxon>Bacteria</taxon>
        <taxon>Pseudomonadati</taxon>
        <taxon>Verrucomicrobiota</taxon>
        <taxon>Verrucomicrobiia</taxon>
        <taxon>Verrucomicrobiales</taxon>
        <taxon>Verrucomicrobiaceae</taxon>
        <taxon>Luteolibacter</taxon>
    </lineage>
</organism>
<feature type="binding site" evidence="7">
    <location>
        <begin position="139"/>
        <end position="140"/>
    </location>
    <ligand>
        <name>FMN</name>
        <dbReference type="ChEBI" id="CHEBI:58210"/>
    </ligand>
</feature>
<evidence type="ECO:0000259" key="9">
    <source>
        <dbReference type="Pfam" id="PF10590"/>
    </source>
</evidence>
<dbReference type="GO" id="GO:0004733">
    <property type="term" value="F:pyridoxamine phosphate oxidase activity"/>
    <property type="evidence" value="ECO:0007669"/>
    <property type="project" value="UniProtKB-UniRule"/>
</dbReference>
<dbReference type="EMBL" id="JAENIK010000012">
    <property type="protein sequence ID" value="MBK1817623.1"/>
    <property type="molecule type" value="Genomic_DNA"/>
</dbReference>
<reference evidence="10" key="1">
    <citation type="submission" date="2021-01" db="EMBL/GenBank/DDBJ databases">
        <title>Modified the classification status of verrucomicrobia.</title>
        <authorList>
            <person name="Feng X."/>
        </authorList>
    </citation>
    <scope>NUCLEOTIDE SEQUENCE</scope>
    <source>
        <strain evidence="10">JCM 18052</strain>
    </source>
</reference>
<feature type="domain" description="Pyridoxamine 5'-phosphate oxidase N-terminal" evidence="8">
    <location>
        <begin position="34"/>
        <end position="158"/>
    </location>
</feature>
<feature type="binding site" evidence="7">
    <location>
        <begin position="60"/>
        <end position="65"/>
    </location>
    <ligand>
        <name>FMN</name>
        <dbReference type="ChEBI" id="CHEBI:58210"/>
    </ligand>
</feature>
<dbReference type="HAMAP" id="MF_01629">
    <property type="entry name" value="PdxH"/>
    <property type="match status" value="1"/>
</dbReference>
<dbReference type="NCBIfam" id="TIGR00558">
    <property type="entry name" value="pdxH"/>
    <property type="match status" value="1"/>
</dbReference>
<evidence type="ECO:0000313" key="11">
    <source>
        <dbReference type="Proteomes" id="UP000600139"/>
    </source>
</evidence>
<dbReference type="Pfam" id="PF10590">
    <property type="entry name" value="PNP_phzG_C"/>
    <property type="match status" value="1"/>
</dbReference>
<dbReference type="GO" id="GO:0010181">
    <property type="term" value="F:FMN binding"/>
    <property type="evidence" value="ECO:0007669"/>
    <property type="project" value="UniProtKB-UniRule"/>
</dbReference>
<keyword evidence="2" id="KW-0285">Flavoprotein</keyword>
<evidence type="ECO:0000259" key="8">
    <source>
        <dbReference type="Pfam" id="PF01243"/>
    </source>
</evidence>
<feature type="binding site" evidence="7">
    <location>
        <position position="82"/>
    </location>
    <ligand>
        <name>FMN</name>
        <dbReference type="ChEBI" id="CHEBI:58210"/>
    </ligand>
</feature>
<dbReference type="NCBIfam" id="NF004231">
    <property type="entry name" value="PRK05679.1"/>
    <property type="match status" value="1"/>
</dbReference>
<protein>
    <recommendedName>
        <fullName evidence="5">Pyridoxamine 5'-phosphate oxidase</fullName>
        <ecNumber evidence="5">1.4.3.5</ecNumber>
    </recommendedName>
</protein>
<evidence type="ECO:0000256" key="2">
    <source>
        <dbReference type="ARBA" id="ARBA00022630"/>
    </source>
</evidence>
<evidence type="ECO:0000256" key="6">
    <source>
        <dbReference type="PIRSR" id="PIRSR000190-1"/>
    </source>
</evidence>
<feature type="binding site" evidence="6">
    <location>
        <position position="126"/>
    </location>
    <ligand>
        <name>substrate</name>
    </ligand>
</feature>
<comment type="similarity">
    <text evidence="1">Belongs to the pyridoxamine 5'-phosphate oxidase family.</text>
</comment>
<feature type="binding site" evidence="7">
    <location>
        <position position="184"/>
    </location>
    <ligand>
        <name>FMN</name>
        <dbReference type="ChEBI" id="CHEBI:58210"/>
    </ligand>
</feature>
<feature type="binding site" evidence="7">
    <location>
        <position position="104"/>
    </location>
    <ligand>
        <name>FMN</name>
        <dbReference type="ChEBI" id="CHEBI:58210"/>
    </ligand>
</feature>
<keyword evidence="11" id="KW-1185">Reference proteome</keyword>
<feature type="domain" description="Pyridoxine 5'-phosphate oxidase dimerisation C-terminal" evidence="9">
    <location>
        <begin position="171"/>
        <end position="211"/>
    </location>
</feature>
<proteinExistence type="inferred from homology"/>
<evidence type="ECO:0000256" key="1">
    <source>
        <dbReference type="ARBA" id="ARBA00007301"/>
    </source>
</evidence>
<dbReference type="InterPro" id="IPR019740">
    <property type="entry name" value="Pyridox_Oxase_CS"/>
</dbReference>
<dbReference type="RefSeq" id="WP_200352558.1">
    <property type="nucleotide sequence ID" value="NZ_BAABHZ010000001.1"/>
</dbReference>
<dbReference type="Gene3D" id="2.30.110.10">
    <property type="entry name" value="Electron Transport, Fmn-binding Protein, Chain A"/>
    <property type="match status" value="1"/>
</dbReference>
<comment type="caution">
    <text evidence="10">The sequence shown here is derived from an EMBL/GenBank/DDBJ whole genome shotgun (WGS) entry which is preliminary data.</text>
</comment>
<feature type="binding site" evidence="7">
    <location>
        <position position="194"/>
    </location>
    <ligand>
        <name>FMN</name>
        <dbReference type="ChEBI" id="CHEBI:58210"/>
    </ligand>
</feature>
<name>A0A934R3B6_9BACT</name>
<feature type="binding site" evidence="7">
    <location>
        <position position="81"/>
    </location>
    <ligand>
        <name>FMN</name>
        <dbReference type="ChEBI" id="CHEBI:58210"/>
    </ligand>
</feature>
<dbReference type="InterPro" id="IPR012349">
    <property type="entry name" value="Split_barrel_FMN-bd"/>
</dbReference>
<dbReference type="InterPro" id="IPR011576">
    <property type="entry name" value="Pyridox_Oxase_N"/>
</dbReference>
<evidence type="ECO:0000256" key="3">
    <source>
        <dbReference type="ARBA" id="ARBA00022643"/>
    </source>
</evidence>
<feature type="binding site" evidence="6">
    <location>
        <position position="130"/>
    </location>
    <ligand>
        <name>substrate</name>
    </ligand>
</feature>
<dbReference type="GO" id="GO:0008615">
    <property type="term" value="P:pyridoxine biosynthetic process"/>
    <property type="evidence" value="ECO:0007669"/>
    <property type="project" value="UniProtKB-UniRule"/>
</dbReference>
<accession>A0A934R3B6</accession>
<evidence type="ECO:0000256" key="7">
    <source>
        <dbReference type="PIRSR" id="PIRSR000190-2"/>
    </source>
</evidence>
<evidence type="ECO:0000256" key="5">
    <source>
        <dbReference type="NCBIfam" id="TIGR00558"/>
    </source>
</evidence>
<gene>
    <name evidence="10" type="primary">pdxH</name>
    <name evidence="10" type="ORF">JIN84_18535</name>
</gene>
<dbReference type="Pfam" id="PF01243">
    <property type="entry name" value="PNPOx_N"/>
    <property type="match status" value="1"/>
</dbReference>
<dbReference type="PIRSF" id="PIRSF000190">
    <property type="entry name" value="Pyd_amn-ph_oxd"/>
    <property type="match status" value="1"/>
</dbReference>
<feature type="binding site" evidence="6">
    <location>
        <begin position="7"/>
        <end position="10"/>
    </location>
    <ligand>
        <name>substrate</name>
    </ligand>
</feature>
<keyword evidence="4 10" id="KW-0560">Oxidoreductase</keyword>
<comment type="cofactor">
    <cofactor evidence="7">
        <name>FMN</name>
        <dbReference type="ChEBI" id="CHEBI:58210"/>
    </cofactor>
    <text evidence="7">Binds 1 FMN per subunit.</text>
</comment>
<dbReference type="Proteomes" id="UP000600139">
    <property type="component" value="Unassembled WGS sequence"/>
</dbReference>
<sequence length="211" mass="24511">MDLADFRKEYSDRGLKRAELDADPIAQFSNWFAQAIEFGVHEPNAMTVATVDENGMPFQRTLLLKNVDSRGFTFFTNYQSRKAAQMEKNQQVCLLFPWLTLERQIIVQGEVEKVGREESQRYFSSRPRESQIGAWVSNQSEVIASRDVLTQQLAEIREKFQDGEIPLPPHWGGYLLKPRSIEFWQGGPARLHDRFLYQLKNGQWTIDRLSP</sequence>
<keyword evidence="3 7" id="KW-0288">FMN</keyword>
<dbReference type="EC" id="1.4.3.5" evidence="5"/>
<dbReference type="InterPro" id="IPR000659">
    <property type="entry name" value="Pyridox_Oxase"/>
</dbReference>
<dbReference type="PANTHER" id="PTHR10851">
    <property type="entry name" value="PYRIDOXINE-5-PHOSPHATE OXIDASE"/>
    <property type="match status" value="1"/>
</dbReference>
<feature type="binding site" evidence="6">
    <location>
        <position position="65"/>
    </location>
    <ligand>
        <name>substrate</name>
    </ligand>
</feature>
<feature type="binding site" evidence="6">
    <location>
        <position position="122"/>
    </location>
    <ligand>
        <name>substrate</name>
    </ligand>
</feature>
<dbReference type="PROSITE" id="PS01064">
    <property type="entry name" value="PYRIDOX_OXIDASE"/>
    <property type="match status" value="1"/>
</dbReference>
<dbReference type="InterPro" id="IPR019576">
    <property type="entry name" value="Pyridoxamine_oxidase_dimer_C"/>
</dbReference>